<proteinExistence type="predicted"/>
<comment type="caution">
    <text evidence="1">The sequence shown here is derived from an EMBL/GenBank/DDBJ whole genome shotgun (WGS) entry which is preliminary data.</text>
</comment>
<name>A0ABT4UGW0_9BACT</name>
<organism evidence="1 2">
    <name type="scientific">Polluticaenibacter yanchengensis</name>
    <dbReference type="NCBI Taxonomy" id="3014562"/>
    <lineage>
        <taxon>Bacteria</taxon>
        <taxon>Pseudomonadati</taxon>
        <taxon>Bacteroidota</taxon>
        <taxon>Chitinophagia</taxon>
        <taxon>Chitinophagales</taxon>
        <taxon>Chitinophagaceae</taxon>
        <taxon>Polluticaenibacter</taxon>
    </lineage>
</organism>
<dbReference type="Proteomes" id="UP001210231">
    <property type="component" value="Unassembled WGS sequence"/>
</dbReference>
<evidence type="ECO:0000313" key="2">
    <source>
        <dbReference type="Proteomes" id="UP001210231"/>
    </source>
</evidence>
<sequence>MSSISETGHAKNVGNLAILISFCNGYGSVYNPSNVELTIAKLDVLLTLAKDCLLETKRAKASFDNATNARQIAFKALKPLGTKIVNAFASSGAGASGIADATGINRKIQGGRASGRTKATNQEVTARRTISTSQQSYDSLIDHFTKLLETVSQDAHYNPNEPELKLTTLQATLANLMILNTGVTDALTNLSNRRIRRDDVLYSPIWGVIKRASEVKKYVKSIFGAVSPQFQQLSSLKFKNINVL</sequence>
<evidence type="ECO:0000313" key="1">
    <source>
        <dbReference type="EMBL" id="MDA3614059.1"/>
    </source>
</evidence>
<keyword evidence="2" id="KW-1185">Reference proteome</keyword>
<protein>
    <submittedName>
        <fullName evidence="1">Uncharacterized protein</fullName>
    </submittedName>
</protein>
<gene>
    <name evidence="1" type="ORF">O3P16_04525</name>
</gene>
<reference evidence="1 2" key="1">
    <citation type="submission" date="2022-12" db="EMBL/GenBank/DDBJ databases">
        <title>Chitinophagaceae gen. sp. nov., a new member of the family Chitinophagaceae, isolated from soil in a chemical factory.</title>
        <authorList>
            <person name="Ke Z."/>
        </authorList>
    </citation>
    <scope>NUCLEOTIDE SEQUENCE [LARGE SCALE GENOMIC DNA]</scope>
    <source>
        <strain evidence="1 2">LY-5</strain>
    </source>
</reference>
<accession>A0ABT4UGW0</accession>
<dbReference type="RefSeq" id="WP_407030387.1">
    <property type="nucleotide sequence ID" value="NZ_JAQGEF010000004.1"/>
</dbReference>
<dbReference type="EMBL" id="JAQGEF010000004">
    <property type="protein sequence ID" value="MDA3614059.1"/>
    <property type="molecule type" value="Genomic_DNA"/>
</dbReference>